<feature type="transmembrane region" description="Helical" evidence="12">
    <location>
        <begin position="215"/>
        <end position="238"/>
    </location>
</feature>
<feature type="transmembrane region" description="Helical" evidence="12">
    <location>
        <begin position="336"/>
        <end position="358"/>
    </location>
</feature>
<keyword evidence="15" id="KW-1185">Reference proteome</keyword>
<feature type="transmembrane region" description="Helical" evidence="12">
    <location>
        <begin position="250"/>
        <end position="268"/>
    </location>
</feature>
<sequence length="642" mass="72680">MDYTWLTLLCYLQCVLVASIDPPKEDELPLASPLQRPQLCRDRVVGYSKVDYFERSACALCYVHLFPKKMQLRNYMYSFVLNGTLSPNQLLVPDVRNHTFASLICQTLDSADECNRWRSCCLAAYACCKTQLVEPPGQGIMCPRTWDGYGCWGDTKPGTVATETCPTFIAHAMPMKMSSKTCVDNGTHPYWLKRTGMEWTDYTGCVDKQGHVAGVWIGLMCNVISILLLLPATVIFSYYRALRRQDRIKIHINFFLSLAFCGFITILWDMLVQYDLLTVKINSQSVMYKNSIGCRILCALHIYTKCTTYVWMFCEGYYLHKLISNAFEPPNSLVRLYILGWGFPVLPVGAYTVARAILDNKKCWSISIGGFEWIVYGPNLLCLFVNLFFLCNIMRILLTQLHAHPDEPSNFRRGLKAAFVLIPLFGLQLFFTIYNPHGNPALEKTYDKIQKVITNSQGIFVSLIFCFFNGEVGFVVRNVVINVHNQIKRACCPRHRRTDSGSRNLKSVSTHFTDAVHSSGSSLNIFRNSLKAKNSPNLSNKSASLNNLQMSDITKNSPLLKNSPILKNGYDHRKSRDSESPMVYRYSPLRESGEENGRVTPNQGDIKGITESSLTDSSTKHIDSENQSDSSINAQADTVRFQ</sequence>
<feature type="compositionally biased region" description="Basic and acidic residues" evidence="11">
    <location>
        <begin position="569"/>
        <end position="579"/>
    </location>
</feature>
<dbReference type="InterPro" id="IPR000832">
    <property type="entry name" value="GPCR_2_secretin-like"/>
</dbReference>
<dbReference type="GO" id="GO:0007166">
    <property type="term" value="P:cell surface receptor signaling pathway"/>
    <property type="evidence" value="ECO:0007669"/>
    <property type="project" value="InterPro"/>
</dbReference>
<organism evidence="14 15">
    <name type="scientific">Owenia fusiformis</name>
    <name type="common">Polychaete worm</name>
    <dbReference type="NCBI Taxonomy" id="6347"/>
    <lineage>
        <taxon>Eukaryota</taxon>
        <taxon>Metazoa</taxon>
        <taxon>Spiralia</taxon>
        <taxon>Lophotrochozoa</taxon>
        <taxon>Annelida</taxon>
        <taxon>Polychaeta</taxon>
        <taxon>Sedentaria</taxon>
        <taxon>Canalipalpata</taxon>
        <taxon>Sabellida</taxon>
        <taxon>Oweniida</taxon>
        <taxon>Oweniidae</taxon>
        <taxon>Owenia</taxon>
    </lineage>
</organism>
<keyword evidence="4 12" id="KW-0812">Transmembrane</keyword>
<keyword evidence="6" id="KW-0297">G-protein coupled receptor</keyword>
<keyword evidence="13" id="KW-0732">Signal</keyword>
<dbReference type="AlphaFoldDB" id="A0A8J1UUU8"/>
<evidence type="ECO:0000313" key="14">
    <source>
        <dbReference type="EMBL" id="CAH1790495.1"/>
    </source>
</evidence>
<dbReference type="Gene3D" id="1.20.1070.10">
    <property type="entry name" value="Rhodopsin 7-helix transmembrane proteins"/>
    <property type="match status" value="1"/>
</dbReference>
<feature type="transmembrane region" description="Helical" evidence="12">
    <location>
        <begin position="458"/>
        <end position="476"/>
    </location>
</feature>
<evidence type="ECO:0000256" key="8">
    <source>
        <dbReference type="ARBA" id="ARBA00023170"/>
    </source>
</evidence>
<evidence type="ECO:0000256" key="12">
    <source>
        <dbReference type="SAM" id="Phobius"/>
    </source>
</evidence>
<protein>
    <submittedName>
        <fullName evidence="14">Uncharacterized protein</fullName>
    </submittedName>
</protein>
<comment type="similarity">
    <text evidence="2">Belongs to the G-protein coupled receptor 2 family.</text>
</comment>
<evidence type="ECO:0000313" key="15">
    <source>
        <dbReference type="Proteomes" id="UP000749559"/>
    </source>
</evidence>
<accession>A0A8J1UUU8</accession>
<dbReference type="OrthoDB" id="16753at2759"/>
<evidence type="ECO:0000256" key="7">
    <source>
        <dbReference type="ARBA" id="ARBA00023136"/>
    </source>
</evidence>
<gene>
    <name evidence="14" type="ORF">OFUS_LOCUS15693</name>
</gene>
<dbReference type="Gene3D" id="4.10.1240.10">
    <property type="entry name" value="GPCR, family 2, extracellular hormone receptor domain"/>
    <property type="match status" value="1"/>
</dbReference>
<evidence type="ECO:0000256" key="11">
    <source>
        <dbReference type="SAM" id="MobiDB-lite"/>
    </source>
</evidence>
<dbReference type="PANTHER" id="PTHR45620">
    <property type="entry name" value="PDF RECEPTOR-LIKE PROTEIN-RELATED"/>
    <property type="match status" value="1"/>
</dbReference>
<reference evidence="14" key="1">
    <citation type="submission" date="2022-03" db="EMBL/GenBank/DDBJ databases">
        <authorList>
            <person name="Martin C."/>
        </authorList>
    </citation>
    <scope>NUCLEOTIDE SEQUENCE</scope>
</reference>
<feature type="compositionally biased region" description="Polar residues" evidence="11">
    <location>
        <begin position="625"/>
        <end position="642"/>
    </location>
</feature>
<dbReference type="Pfam" id="PF02793">
    <property type="entry name" value="HRM"/>
    <property type="match status" value="1"/>
</dbReference>
<feature type="transmembrane region" description="Helical" evidence="12">
    <location>
        <begin position="418"/>
        <end position="437"/>
    </location>
</feature>
<keyword evidence="10" id="KW-0807">Transducer</keyword>
<proteinExistence type="inferred from homology"/>
<dbReference type="Proteomes" id="UP000749559">
    <property type="component" value="Unassembled WGS sequence"/>
</dbReference>
<dbReference type="GO" id="GO:0005886">
    <property type="term" value="C:plasma membrane"/>
    <property type="evidence" value="ECO:0007669"/>
    <property type="project" value="UniProtKB-SubCell"/>
</dbReference>
<keyword evidence="5 12" id="KW-1133">Transmembrane helix</keyword>
<dbReference type="Pfam" id="PF00002">
    <property type="entry name" value="7tm_2"/>
    <property type="match status" value="1"/>
</dbReference>
<feature type="region of interest" description="Disordered" evidence="11">
    <location>
        <begin position="555"/>
        <end position="642"/>
    </location>
</feature>
<dbReference type="InterPro" id="IPR001879">
    <property type="entry name" value="GPCR_2_extracellular_dom"/>
</dbReference>
<dbReference type="PROSITE" id="PS50261">
    <property type="entry name" value="G_PROTEIN_RECEP_F2_4"/>
    <property type="match status" value="1"/>
</dbReference>
<evidence type="ECO:0000256" key="10">
    <source>
        <dbReference type="ARBA" id="ARBA00023224"/>
    </source>
</evidence>
<dbReference type="SMART" id="SM00008">
    <property type="entry name" value="HormR"/>
    <property type="match status" value="1"/>
</dbReference>
<feature type="chain" id="PRO_5043445257" evidence="13">
    <location>
        <begin position="18"/>
        <end position="642"/>
    </location>
</feature>
<evidence type="ECO:0000256" key="5">
    <source>
        <dbReference type="ARBA" id="ARBA00022989"/>
    </source>
</evidence>
<keyword evidence="7 12" id="KW-0472">Membrane</keyword>
<evidence type="ECO:0000256" key="1">
    <source>
        <dbReference type="ARBA" id="ARBA00004651"/>
    </source>
</evidence>
<keyword evidence="3" id="KW-1003">Cell membrane</keyword>
<dbReference type="GO" id="GO:0007188">
    <property type="term" value="P:adenylate cyclase-modulating G protein-coupled receptor signaling pathway"/>
    <property type="evidence" value="ECO:0007669"/>
    <property type="project" value="TreeGrafter"/>
</dbReference>
<dbReference type="PROSITE" id="PS50227">
    <property type="entry name" value="G_PROTEIN_RECEP_F2_3"/>
    <property type="match status" value="1"/>
</dbReference>
<name>A0A8J1UUU8_OWEFU</name>
<dbReference type="PRINTS" id="PR00249">
    <property type="entry name" value="GPCRSECRETIN"/>
</dbReference>
<feature type="signal peptide" evidence="13">
    <location>
        <begin position="1"/>
        <end position="17"/>
    </location>
</feature>
<comment type="subcellular location">
    <subcellularLocation>
        <location evidence="1">Cell membrane</location>
        <topology evidence="1">Multi-pass membrane protein</topology>
    </subcellularLocation>
</comment>
<evidence type="ECO:0000256" key="4">
    <source>
        <dbReference type="ARBA" id="ARBA00022692"/>
    </source>
</evidence>
<dbReference type="CDD" id="cd15041">
    <property type="entry name" value="7tmB1_hormone_R"/>
    <property type="match status" value="1"/>
</dbReference>
<keyword evidence="8" id="KW-0675">Receptor</keyword>
<evidence type="ECO:0000256" key="13">
    <source>
        <dbReference type="SAM" id="SignalP"/>
    </source>
</evidence>
<evidence type="ECO:0000256" key="9">
    <source>
        <dbReference type="ARBA" id="ARBA00023180"/>
    </source>
</evidence>
<evidence type="ECO:0000256" key="2">
    <source>
        <dbReference type="ARBA" id="ARBA00005314"/>
    </source>
</evidence>
<keyword evidence="9" id="KW-0325">Glycoprotein</keyword>
<dbReference type="PANTHER" id="PTHR45620:SF42">
    <property type="entry name" value="G-PROTEIN COUPLED RECEPTOR SEB-2"/>
    <property type="match status" value="1"/>
</dbReference>
<dbReference type="EMBL" id="CAIIXF020000007">
    <property type="protein sequence ID" value="CAH1790495.1"/>
    <property type="molecule type" value="Genomic_DNA"/>
</dbReference>
<evidence type="ECO:0000256" key="6">
    <source>
        <dbReference type="ARBA" id="ARBA00023040"/>
    </source>
</evidence>
<comment type="caution">
    <text evidence="14">The sequence shown here is derived from an EMBL/GenBank/DDBJ whole genome shotgun (WGS) entry which is preliminary data.</text>
</comment>
<dbReference type="InterPro" id="IPR017983">
    <property type="entry name" value="GPCR_2_secretin-like_CS"/>
</dbReference>
<feature type="transmembrane region" description="Helical" evidence="12">
    <location>
        <begin position="379"/>
        <end position="398"/>
    </location>
</feature>
<dbReference type="InterPro" id="IPR036445">
    <property type="entry name" value="GPCR_2_extracell_dom_sf"/>
</dbReference>
<dbReference type="PROSITE" id="PS00649">
    <property type="entry name" value="G_PROTEIN_RECEP_F2_1"/>
    <property type="match status" value="1"/>
</dbReference>
<dbReference type="InterPro" id="IPR017981">
    <property type="entry name" value="GPCR_2-like_7TM"/>
</dbReference>
<dbReference type="InterPro" id="IPR050332">
    <property type="entry name" value="GPCR_2"/>
</dbReference>
<dbReference type="GO" id="GO:0008528">
    <property type="term" value="F:G protein-coupled peptide receptor activity"/>
    <property type="evidence" value="ECO:0007669"/>
    <property type="project" value="TreeGrafter"/>
</dbReference>
<evidence type="ECO:0000256" key="3">
    <source>
        <dbReference type="ARBA" id="ARBA00022475"/>
    </source>
</evidence>
<dbReference type="SUPFAM" id="SSF111418">
    <property type="entry name" value="Hormone receptor domain"/>
    <property type="match status" value="1"/>
</dbReference>